<evidence type="ECO:0000256" key="10">
    <source>
        <dbReference type="SAM" id="Phobius"/>
    </source>
</evidence>
<feature type="transmembrane region" description="Helical" evidence="10">
    <location>
        <begin position="398"/>
        <end position="417"/>
    </location>
</feature>
<dbReference type="GO" id="GO:0006865">
    <property type="term" value="P:amino acid transport"/>
    <property type="evidence" value="ECO:0007669"/>
    <property type="project" value="UniProtKB-KW"/>
</dbReference>
<keyword evidence="9" id="KW-1015">Disulfide bond</keyword>
<evidence type="ECO:0000313" key="12">
    <source>
        <dbReference type="Proteomes" id="UP000182142"/>
    </source>
</evidence>
<feature type="transmembrane region" description="Helical" evidence="10">
    <location>
        <begin position="429"/>
        <end position="449"/>
    </location>
</feature>
<evidence type="ECO:0000256" key="5">
    <source>
        <dbReference type="ARBA" id="ARBA00022692"/>
    </source>
</evidence>
<comment type="subcellular location">
    <subcellularLocation>
        <location evidence="1">Vacuole membrane</location>
        <topology evidence="1">Multi-pass membrane protein</topology>
    </subcellularLocation>
</comment>
<evidence type="ECO:0000256" key="7">
    <source>
        <dbReference type="ARBA" id="ARBA00022989"/>
    </source>
</evidence>
<evidence type="ECO:0000256" key="3">
    <source>
        <dbReference type="ARBA" id="ARBA00022448"/>
    </source>
</evidence>
<keyword evidence="3" id="KW-0813">Transport</keyword>
<feature type="transmembrane region" description="Helical" evidence="10">
    <location>
        <begin position="241"/>
        <end position="263"/>
    </location>
</feature>
<comment type="similarity">
    <text evidence="2">Belongs to the CRT-like transporter family.</text>
</comment>
<dbReference type="PIRSF" id="PIRSF037671">
    <property type="entry name" value="Transprt_Chloroquine_res"/>
    <property type="match status" value="1"/>
</dbReference>
<feature type="transmembrane region" description="Helical" evidence="10">
    <location>
        <begin position="350"/>
        <end position="367"/>
    </location>
</feature>
<evidence type="ECO:0000256" key="6">
    <source>
        <dbReference type="ARBA" id="ARBA00022970"/>
    </source>
</evidence>
<evidence type="ECO:0000256" key="1">
    <source>
        <dbReference type="ARBA" id="ARBA00004128"/>
    </source>
</evidence>
<dbReference type="GO" id="GO:0005774">
    <property type="term" value="C:vacuolar membrane"/>
    <property type="evidence" value="ECO:0007669"/>
    <property type="project" value="UniProtKB-SubCell"/>
</dbReference>
<evidence type="ECO:0000256" key="8">
    <source>
        <dbReference type="ARBA" id="ARBA00023136"/>
    </source>
</evidence>
<evidence type="ECO:0000256" key="9">
    <source>
        <dbReference type="ARBA" id="ARBA00023157"/>
    </source>
</evidence>
<feature type="transmembrane region" description="Helical" evidence="10">
    <location>
        <begin position="208"/>
        <end position="229"/>
    </location>
</feature>
<evidence type="ECO:0000256" key="2">
    <source>
        <dbReference type="ARBA" id="ARBA00006690"/>
    </source>
</evidence>
<gene>
    <name evidence="11" type="ORF">PKNA1_H1_0107600</name>
</gene>
<dbReference type="InterPro" id="IPR013936">
    <property type="entry name" value="CRT-like"/>
</dbReference>
<keyword evidence="8 10" id="KW-0472">Membrane</keyword>
<feature type="transmembrane region" description="Helical" evidence="10">
    <location>
        <begin position="181"/>
        <end position="202"/>
    </location>
</feature>
<dbReference type="AlphaFoldDB" id="A0A1A7W0D5"/>
<dbReference type="PANTHER" id="PTHR31326:SF1">
    <property type="entry name" value="PROTEIN CLT2, CHLOROPLASTIC"/>
    <property type="match status" value="1"/>
</dbReference>
<dbReference type="PANTHER" id="PTHR31326">
    <property type="entry name" value="PROTEIN CLT2, CHLOROPLASTIC"/>
    <property type="match status" value="1"/>
</dbReference>
<organism evidence="11 12">
    <name type="scientific">Plasmodium knowlesi (strain H)</name>
    <dbReference type="NCBI Taxonomy" id="5851"/>
    <lineage>
        <taxon>Eukaryota</taxon>
        <taxon>Sar</taxon>
        <taxon>Alveolata</taxon>
        <taxon>Apicomplexa</taxon>
        <taxon>Aconoidasida</taxon>
        <taxon>Haemosporida</taxon>
        <taxon>Plasmodiidae</taxon>
        <taxon>Plasmodium</taxon>
        <taxon>Plasmodium (Plasmodium)</taxon>
    </lineage>
</organism>
<keyword evidence="4" id="KW-0926">Vacuole</keyword>
<evidence type="ECO:0000313" key="11">
    <source>
        <dbReference type="EMBL" id="SBO27651.1"/>
    </source>
</evidence>
<feature type="transmembrane region" description="Helical" evidence="10">
    <location>
        <begin position="58"/>
        <end position="76"/>
    </location>
</feature>
<evidence type="ECO:0000256" key="4">
    <source>
        <dbReference type="ARBA" id="ARBA00022554"/>
    </source>
</evidence>
<dbReference type="InterPro" id="IPR017258">
    <property type="entry name" value="Transprt_Chloroquine"/>
</dbReference>
<proteinExistence type="inferred from homology"/>
<dbReference type="GO" id="GO:0042910">
    <property type="term" value="F:xenobiotic transmembrane transporter activity"/>
    <property type="evidence" value="ECO:0007669"/>
    <property type="project" value="InterPro"/>
</dbReference>
<keyword evidence="7 10" id="KW-1133">Transmembrane helix</keyword>
<keyword evidence="6" id="KW-0029">Amino-acid transport</keyword>
<reference evidence="12" key="1">
    <citation type="submission" date="2016-05" db="EMBL/GenBank/DDBJ databases">
        <authorList>
            <person name="Sharaf H."/>
        </authorList>
    </citation>
    <scope>NUCLEOTIDE SEQUENCE [LARGE SCALE GENOMIC DNA]</scope>
    <source>
        <strain evidence="12">H</strain>
    </source>
</reference>
<accession>A0A1A7W0D5</accession>
<keyword evidence="5 10" id="KW-0812">Transmembrane</keyword>
<feature type="transmembrane region" description="Helical" evidence="10">
    <location>
        <begin position="154"/>
        <end position="174"/>
    </location>
</feature>
<dbReference type="Pfam" id="PF08627">
    <property type="entry name" value="CRT-like"/>
    <property type="match status" value="2"/>
</dbReference>
<feature type="transmembrane region" description="Helical" evidence="10">
    <location>
        <begin position="96"/>
        <end position="113"/>
    </location>
</feature>
<dbReference type="EMBL" id="CWHR02000012">
    <property type="protein sequence ID" value="SBO27651.1"/>
    <property type="molecule type" value="Genomic_DNA"/>
</dbReference>
<name>A0A1A7W0D5_PLAKH</name>
<protein>
    <submittedName>
        <fullName evidence="11">Chloroquine resistance transporter, putative</fullName>
    </submittedName>
</protein>
<feature type="transmembrane region" description="Helical" evidence="10">
    <location>
        <begin position="125"/>
        <end position="148"/>
    </location>
</feature>
<sequence length="480" mass="55369">MKILKKKKKGNQQIVPDERYRELDSHAPNENEIADEAPMSRKILYYLKLVYHEIRENITIYLLIILYLCVCVMNKIMAKRTLKKIGNYSFVTSETHNTICMVVFFSLYFIFGRRVTSAKERHQNFGLQFLLISLLDACSVIIAFIGLTRTTGNIQSFVMQLSIPINMFFCFLILRYRYHLFNYVGASIIVLTIAIVEFILSFETQEENSIVFNLVLIASLIPMSFSNMTREIVFKKYKINILRLNAVVSFFQIFTSCLMLPMYTLPFLKQINLPFSEIGTNIKNGFRCLILGQNTIVENCGLGMAKMCDDCEGAWVRAAQRDGENLQMYKLNDQKGECSNDHPADRPPNVTVMIYIYIFFFFFFFFFLSPQKTFLAYSFFNICDNLITSFIIDKFSTMTYTIVSCIQGPAIAIAYYFKFLAGDAVMKPRVLDFVTLFGYLFGSIIYRVGNIILEKKKMMEAGNDDDSEGELTNAESIITQ</sequence>
<dbReference type="Proteomes" id="UP000182142">
    <property type="component" value="Unassembled WGS sequence"/>
</dbReference>